<evidence type="ECO:0000313" key="2">
    <source>
        <dbReference type="EMBL" id="MAH63257.1"/>
    </source>
</evidence>
<gene>
    <name evidence="2" type="ORF">CMN54_07415</name>
</gene>
<proteinExistence type="predicted"/>
<protein>
    <submittedName>
        <fullName evidence="2">Uncharacterized protein</fullName>
    </submittedName>
</protein>
<dbReference type="EMBL" id="NZEX01000086">
    <property type="protein sequence ID" value="MAH63257.1"/>
    <property type="molecule type" value="Genomic_DNA"/>
</dbReference>
<evidence type="ECO:0000256" key="1">
    <source>
        <dbReference type="SAM" id="MobiDB-lite"/>
    </source>
</evidence>
<evidence type="ECO:0000313" key="3">
    <source>
        <dbReference type="Proteomes" id="UP000226525"/>
    </source>
</evidence>
<dbReference type="Proteomes" id="UP000226525">
    <property type="component" value="Unassembled WGS sequence"/>
</dbReference>
<name>A0A2D6YJ78_9DELT</name>
<reference evidence="3" key="1">
    <citation type="submission" date="2017-09" db="EMBL/GenBank/DDBJ databases">
        <title>The Reconstruction of 2,631 Draft Metagenome-Assembled Genomes from the Global Oceans.</title>
        <authorList>
            <person name="Tully B.J."/>
            <person name="Graham E.D."/>
            <person name="Heidelberg J.F."/>
        </authorList>
    </citation>
    <scope>NUCLEOTIDE SEQUENCE [LARGE SCALE GENOMIC DNA]</scope>
</reference>
<comment type="caution">
    <text evidence="2">The sequence shown here is derived from an EMBL/GenBank/DDBJ whole genome shotgun (WGS) entry which is preliminary data.</text>
</comment>
<organism evidence="2 3">
    <name type="scientific">SAR324 cluster bacterium</name>
    <dbReference type="NCBI Taxonomy" id="2024889"/>
    <lineage>
        <taxon>Bacteria</taxon>
        <taxon>Deltaproteobacteria</taxon>
        <taxon>SAR324 cluster</taxon>
    </lineage>
</organism>
<feature type="compositionally biased region" description="Polar residues" evidence="1">
    <location>
        <begin position="98"/>
        <end position="107"/>
    </location>
</feature>
<feature type="region of interest" description="Disordered" evidence="1">
    <location>
        <begin position="80"/>
        <end position="107"/>
    </location>
</feature>
<dbReference type="AlphaFoldDB" id="A0A2D6YJ78"/>
<sequence length="107" mass="12023">MEFNLLRKPLLVATILVGLQTGVMGQTTDAQNQVDQFSAVSMEAQRLIFEMSQIEGNRAKGIALRRPIRKNVGRFGNTIEYKSPRRRPSSSRKLIIGRSQSYMSAIP</sequence>
<accession>A0A2D6YJ78</accession>